<keyword evidence="2" id="KW-1185">Reference proteome</keyword>
<reference evidence="1" key="1">
    <citation type="submission" date="2021-06" db="EMBL/GenBank/DDBJ databases">
        <authorList>
            <person name="Kallberg Y."/>
            <person name="Tangrot J."/>
            <person name="Rosling A."/>
        </authorList>
    </citation>
    <scope>NUCLEOTIDE SEQUENCE</scope>
    <source>
        <strain evidence="1">UK204</strain>
    </source>
</reference>
<proteinExistence type="predicted"/>
<dbReference type="EMBL" id="CAJVPQ010012540">
    <property type="protein sequence ID" value="CAG8732069.1"/>
    <property type="molecule type" value="Genomic_DNA"/>
</dbReference>
<name>A0A9N9NH85_9GLOM</name>
<dbReference type="OrthoDB" id="2371229at2759"/>
<comment type="caution">
    <text evidence="1">The sequence shown here is derived from an EMBL/GenBank/DDBJ whole genome shotgun (WGS) entry which is preliminary data.</text>
</comment>
<evidence type="ECO:0000313" key="2">
    <source>
        <dbReference type="Proteomes" id="UP000789570"/>
    </source>
</evidence>
<dbReference type="Gene3D" id="1.10.150.50">
    <property type="entry name" value="Transcription Factor, Ets-1"/>
    <property type="match status" value="1"/>
</dbReference>
<protein>
    <submittedName>
        <fullName evidence="1">10100_t:CDS:1</fullName>
    </submittedName>
</protein>
<dbReference type="Proteomes" id="UP000789570">
    <property type="component" value="Unassembled WGS sequence"/>
</dbReference>
<dbReference type="InterPro" id="IPR013761">
    <property type="entry name" value="SAM/pointed_sf"/>
</dbReference>
<organism evidence="1 2">
    <name type="scientific">Funneliformis caledonium</name>
    <dbReference type="NCBI Taxonomy" id="1117310"/>
    <lineage>
        <taxon>Eukaryota</taxon>
        <taxon>Fungi</taxon>
        <taxon>Fungi incertae sedis</taxon>
        <taxon>Mucoromycota</taxon>
        <taxon>Glomeromycotina</taxon>
        <taxon>Glomeromycetes</taxon>
        <taxon>Glomerales</taxon>
        <taxon>Glomeraceae</taxon>
        <taxon>Funneliformis</taxon>
    </lineage>
</organism>
<feature type="non-terminal residue" evidence="1">
    <location>
        <position position="1"/>
    </location>
</feature>
<accession>A0A9N9NH85</accession>
<dbReference type="AlphaFoldDB" id="A0A9N9NH85"/>
<gene>
    <name evidence="1" type="ORF">FCALED_LOCUS15048</name>
</gene>
<sequence length="159" mass="17943">NAEAKLDKSALAFLQEQEIFGEDFLALTLDALKTYELKLGLAGRILRIIDKIQKGKIIDVNYTSCIDSEVENMTTGMSNLITNNNVNSPSRRISGKLLRKLCKAGKILTRDILRYTKGKETYDCVVTEIDDDFDLSISFTYKGEEHKKSEILEVDPFAQ</sequence>
<evidence type="ECO:0000313" key="1">
    <source>
        <dbReference type="EMBL" id="CAG8732069.1"/>
    </source>
</evidence>